<reference evidence="2" key="1">
    <citation type="submission" date="2017-09" db="EMBL/GenBank/DDBJ databases">
        <authorList>
            <person name="Cho G.-S."/>
            <person name="Oguntoyinbo F.A."/>
            <person name="Cnockaert M."/>
            <person name="Kabisch J."/>
            <person name="Neve H."/>
            <person name="Bockelmann W."/>
            <person name="Wenning M."/>
            <person name="Franz C.M."/>
            <person name="Vandamme P."/>
        </authorList>
    </citation>
    <scope>NUCLEOTIDE SEQUENCE [LARGE SCALE GENOMIC DNA]</scope>
    <source>
        <strain evidence="2">MBT G8648</strain>
    </source>
</reference>
<proteinExistence type="predicted"/>
<dbReference type="AlphaFoldDB" id="A0A2A4HH50"/>
<name>A0A2A4HH50_9GAMM</name>
<comment type="caution">
    <text evidence="1">The sequence shown here is derived from an EMBL/GenBank/DDBJ whole genome shotgun (WGS) entry which is preliminary data.</text>
</comment>
<gene>
    <name evidence="1" type="ORF">CPA45_19025</name>
</gene>
<dbReference type="Pfam" id="PF11072">
    <property type="entry name" value="DUF2859"/>
    <property type="match status" value="1"/>
</dbReference>
<sequence length="167" mass="17783">MPSESEVGDVAADLMPELTVVADHGGEPARPYFVAIGMAGVPESEGYVSEPQEPLSISELDMLPVVSETLTPGRAEARSLELPAGTTPFFLVGDDDLSLKWLEQRGDILRSMYAVGLVVNVQGAEGMERLRNAAPGLELRPVAGDDLAGRVGLSHYPVLITATRIEQ</sequence>
<evidence type="ECO:0000313" key="1">
    <source>
        <dbReference type="EMBL" id="PCF94116.1"/>
    </source>
</evidence>
<organism evidence="1 2">
    <name type="scientific">Vreelandella nigrificans</name>
    <dbReference type="NCBI Taxonomy" id="2042704"/>
    <lineage>
        <taxon>Bacteria</taxon>
        <taxon>Pseudomonadati</taxon>
        <taxon>Pseudomonadota</taxon>
        <taxon>Gammaproteobacteria</taxon>
        <taxon>Oceanospirillales</taxon>
        <taxon>Halomonadaceae</taxon>
        <taxon>Vreelandella</taxon>
    </lineage>
</organism>
<dbReference type="OrthoDB" id="8560395at2"/>
<dbReference type="EMBL" id="NWUX01000024">
    <property type="protein sequence ID" value="PCF94116.1"/>
    <property type="molecule type" value="Genomic_DNA"/>
</dbReference>
<dbReference type="NCBIfam" id="TIGR03765">
    <property type="entry name" value="ICE_PFL_4695"/>
    <property type="match status" value="1"/>
</dbReference>
<accession>A0A2A4HH50</accession>
<protein>
    <submittedName>
        <fullName evidence="1">Integrating conjugative element protein</fullName>
    </submittedName>
</protein>
<evidence type="ECO:0000313" key="2">
    <source>
        <dbReference type="Proteomes" id="UP000218677"/>
    </source>
</evidence>
<dbReference type="Proteomes" id="UP000218677">
    <property type="component" value="Unassembled WGS sequence"/>
</dbReference>
<keyword evidence="2" id="KW-1185">Reference proteome</keyword>
<dbReference type="InterPro" id="IPR021300">
    <property type="entry name" value="Integr_conj_element_PFL4695"/>
</dbReference>